<keyword evidence="6" id="KW-0443">Lipid metabolism</keyword>
<evidence type="ECO:0000259" key="8">
    <source>
        <dbReference type="Pfam" id="PF01648"/>
    </source>
</evidence>
<evidence type="ECO:0000256" key="1">
    <source>
        <dbReference type="ARBA" id="ARBA00022516"/>
    </source>
</evidence>
<keyword evidence="5" id="KW-0460">Magnesium</keyword>
<accession>X0SB96</accession>
<organism evidence="9">
    <name type="scientific">marine sediment metagenome</name>
    <dbReference type="NCBI Taxonomy" id="412755"/>
    <lineage>
        <taxon>unclassified sequences</taxon>
        <taxon>metagenomes</taxon>
        <taxon>ecological metagenomes</taxon>
    </lineage>
</organism>
<gene>
    <name evidence="9" type="ORF">S01H1_03537</name>
</gene>
<name>X0SB96_9ZZZZ</name>
<keyword evidence="2" id="KW-0808">Transferase</keyword>
<dbReference type="InterPro" id="IPR004568">
    <property type="entry name" value="Ppantetheine-prot_Trfase_dom"/>
</dbReference>
<evidence type="ECO:0000256" key="7">
    <source>
        <dbReference type="ARBA" id="ARBA00023160"/>
    </source>
</evidence>
<dbReference type="InterPro" id="IPR002582">
    <property type="entry name" value="ACPS"/>
</dbReference>
<dbReference type="GO" id="GO:0008897">
    <property type="term" value="F:holo-[acyl-carrier-protein] synthase activity"/>
    <property type="evidence" value="ECO:0007669"/>
    <property type="project" value="InterPro"/>
</dbReference>
<evidence type="ECO:0000256" key="4">
    <source>
        <dbReference type="ARBA" id="ARBA00022832"/>
    </source>
</evidence>
<sequence>MTDEASNGTGEMNLNVGVDIIDIDRFRGVKREAPFIKRTYSPRELDYCYGYSDPAPHLAATFAGKEAVVKSIGTKHGTLLGSIEILRNGDGAPYVCVNGVESDEIKVSLSHSRNHAVAVAATVSSLSKSGKEYIQGILDSNALELLPNE</sequence>
<keyword evidence="7" id="KW-0275">Fatty acid biosynthesis</keyword>
<dbReference type="SUPFAM" id="SSF56214">
    <property type="entry name" value="4'-phosphopantetheinyl transferase"/>
    <property type="match status" value="1"/>
</dbReference>
<dbReference type="InterPro" id="IPR037143">
    <property type="entry name" value="4-PPantetheinyl_Trfase_dom_sf"/>
</dbReference>
<keyword evidence="3" id="KW-0479">Metal-binding</keyword>
<dbReference type="GO" id="GO:0006633">
    <property type="term" value="P:fatty acid biosynthetic process"/>
    <property type="evidence" value="ECO:0007669"/>
    <property type="project" value="UniProtKB-KW"/>
</dbReference>
<dbReference type="Pfam" id="PF01648">
    <property type="entry name" value="ACPS"/>
    <property type="match status" value="1"/>
</dbReference>
<evidence type="ECO:0000256" key="2">
    <source>
        <dbReference type="ARBA" id="ARBA00022679"/>
    </source>
</evidence>
<keyword evidence="4" id="KW-0276">Fatty acid metabolism</keyword>
<dbReference type="InterPro" id="IPR008278">
    <property type="entry name" value="4-PPantetheinyl_Trfase_dom"/>
</dbReference>
<dbReference type="EMBL" id="BARS01001920">
    <property type="protein sequence ID" value="GAF78294.1"/>
    <property type="molecule type" value="Genomic_DNA"/>
</dbReference>
<evidence type="ECO:0000313" key="9">
    <source>
        <dbReference type="EMBL" id="GAF78294.1"/>
    </source>
</evidence>
<reference evidence="9" key="1">
    <citation type="journal article" date="2014" name="Front. Microbiol.">
        <title>High frequency of phylogenetically diverse reductive dehalogenase-homologous genes in deep subseafloor sedimentary metagenomes.</title>
        <authorList>
            <person name="Kawai M."/>
            <person name="Futagami T."/>
            <person name="Toyoda A."/>
            <person name="Takaki Y."/>
            <person name="Nishi S."/>
            <person name="Hori S."/>
            <person name="Arai W."/>
            <person name="Tsubouchi T."/>
            <person name="Morono Y."/>
            <person name="Uchiyama I."/>
            <person name="Ito T."/>
            <person name="Fujiyama A."/>
            <person name="Inagaki F."/>
            <person name="Takami H."/>
        </authorList>
    </citation>
    <scope>NUCLEOTIDE SEQUENCE</scope>
    <source>
        <strain evidence="9">Expedition CK06-06</strain>
    </source>
</reference>
<proteinExistence type="inferred from homology"/>
<feature type="domain" description="4'-phosphopantetheinyl transferase" evidence="8">
    <location>
        <begin position="16"/>
        <end position="120"/>
    </location>
</feature>
<dbReference type="NCBIfam" id="TIGR00556">
    <property type="entry name" value="pantethn_trn"/>
    <property type="match status" value="1"/>
</dbReference>
<comment type="caution">
    <text evidence="9">The sequence shown here is derived from an EMBL/GenBank/DDBJ whole genome shotgun (WGS) entry which is preliminary data.</text>
</comment>
<dbReference type="HAMAP" id="MF_00101">
    <property type="entry name" value="AcpS"/>
    <property type="match status" value="1"/>
</dbReference>
<evidence type="ECO:0000256" key="3">
    <source>
        <dbReference type="ARBA" id="ARBA00022723"/>
    </source>
</evidence>
<keyword evidence="1" id="KW-0444">Lipid biosynthesis</keyword>
<evidence type="ECO:0000256" key="5">
    <source>
        <dbReference type="ARBA" id="ARBA00022842"/>
    </source>
</evidence>
<dbReference type="AlphaFoldDB" id="X0SB96"/>
<protein>
    <recommendedName>
        <fullName evidence="8">4'-phosphopantetheinyl transferase domain-containing protein</fullName>
    </recommendedName>
</protein>
<dbReference type="Gene3D" id="3.90.470.20">
    <property type="entry name" value="4'-phosphopantetheinyl transferase domain"/>
    <property type="match status" value="1"/>
</dbReference>
<evidence type="ECO:0000256" key="6">
    <source>
        <dbReference type="ARBA" id="ARBA00023098"/>
    </source>
</evidence>
<dbReference type="GO" id="GO:0000287">
    <property type="term" value="F:magnesium ion binding"/>
    <property type="evidence" value="ECO:0007669"/>
    <property type="project" value="InterPro"/>
</dbReference>